<dbReference type="PROSITE" id="PS51724">
    <property type="entry name" value="SPOR"/>
    <property type="match status" value="1"/>
</dbReference>
<dbReference type="AlphaFoldDB" id="A0A975HK06"/>
<dbReference type="RefSeq" id="WP_208842128.1">
    <property type="nucleotide sequence ID" value="NZ_CP072133.1"/>
</dbReference>
<keyword evidence="1" id="KW-0812">Transmembrane</keyword>
<dbReference type="InterPro" id="IPR052521">
    <property type="entry name" value="Cell_div_SPOR-domain"/>
</dbReference>
<keyword evidence="4" id="KW-1185">Reference proteome</keyword>
<keyword evidence="1" id="KW-1133">Transmembrane helix</keyword>
<accession>A0A975HK06</accession>
<reference evidence="3" key="1">
    <citation type="submission" date="2021-03" db="EMBL/GenBank/DDBJ databases">
        <title>Complete Genome of Pseudoalteromonas xiamenensis STKMTI.2, a new potential marine bacterium producing anti-Vibrio compounds.</title>
        <authorList>
            <person name="Handayani D.P."/>
            <person name="Isnansetyo A."/>
            <person name="Istiqomah I."/>
            <person name="Jumina J."/>
        </authorList>
    </citation>
    <scope>NUCLEOTIDE SEQUENCE</scope>
    <source>
        <strain evidence="3">STKMTI.2</strain>
    </source>
</reference>
<feature type="transmembrane region" description="Helical" evidence="1">
    <location>
        <begin position="24"/>
        <end position="46"/>
    </location>
</feature>
<dbReference type="Gene3D" id="3.30.70.1070">
    <property type="entry name" value="Sporulation related repeat"/>
    <property type="match status" value="1"/>
</dbReference>
<organism evidence="3 4">
    <name type="scientific">Pseudoalteromonas xiamenensis</name>
    <dbReference type="NCBI Taxonomy" id="882626"/>
    <lineage>
        <taxon>Bacteria</taxon>
        <taxon>Pseudomonadati</taxon>
        <taxon>Pseudomonadota</taxon>
        <taxon>Gammaproteobacteria</taxon>
        <taxon>Alteromonadales</taxon>
        <taxon>Pseudoalteromonadaceae</taxon>
        <taxon>Pseudoalteromonas</taxon>
    </lineage>
</organism>
<sequence length="178" mass="20274">MAQHDYINKKPRPKKDAKPAKKPFPIVLVVIATALVGAFGFGLWYVKQHADPEQVKLAQHPTTQKNQPAVETKAEPPRMPDFIKEMKEHEVKVEVKEMEQGGPYQVRCGAFREYNQAETLKAKIAFTGLSSEVRRVEGKNGVWFIVRLGPYETKRLAEADKNRIKRSKIMGCTVLNWT</sequence>
<name>A0A975HK06_9GAMM</name>
<dbReference type="Pfam" id="PF05036">
    <property type="entry name" value="SPOR"/>
    <property type="match status" value="1"/>
</dbReference>
<dbReference type="InterPro" id="IPR036680">
    <property type="entry name" value="SPOR-like_sf"/>
</dbReference>
<keyword evidence="1" id="KW-0472">Membrane</keyword>
<dbReference type="PANTHER" id="PTHR38687">
    <property type="entry name" value="CELL DIVISION PROTEIN DEDD-RELATED"/>
    <property type="match status" value="1"/>
</dbReference>
<dbReference type="KEGG" id="pxi:J5O05_11240"/>
<evidence type="ECO:0000256" key="1">
    <source>
        <dbReference type="SAM" id="Phobius"/>
    </source>
</evidence>
<proteinExistence type="predicted"/>
<dbReference type="EMBL" id="CP072133">
    <property type="protein sequence ID" value="QTH70538.1"/>
    <property type="molecule type" value="Genomic_DNA"/>
</dbReference>
<dbReference type="PANTHER" id="PTHR38687:SF2">
    <property type="entry name" value="CELL DIVISION PROTEIN FTSN"/>
    <property type="match status" value="1"/>
</dbReference>
<feature type="domain" description="SPOR" evidence="2">
    <location>
        <begin position="98"/>
        <end position="177"/>
    </location>
</feature>
<evidence type="ECO:0000313" key="4">
    <source>
        <dbReference type="Proteomes" id="UP000664904"/>
    </source>
</evidence>
<dbReference type="SUPFAM" id="SSF110997">
    <property type="entry name" value="Sporulation related repeat"/>
    <property type="match status" value="1"/>
</dbReference>
<evidence type="ECO:0000259" key="2">
    <source>
        <dbReference type="PROSITE" id="PS51724"/>
    </source>
</evidence>
<protein>
    <submittedName>
        <fullName evidence="3">SPOR domain-containing protein</fullName>
    </submittedName>
</protein>
<dbReference type="GO" id="GO:0042834">
    <property type="term" value="F:peptidoglycan binding"/>
    <property type="evidence" value="ECO:0007669"/>
    <property type="project" value="InterPro"/>
</dbReference>
<dbReference type="InterPro" id="IPR007730">
    <property type="entry name" value="SPOR-like_dom"/>
</dbReference>
<evidence type="ECO:0000313" key="3">
    <source>
        <dbReference type="EMBL" id="QTH70538.1"/>
    </source>
</evidence>
<dbReference type="Proteomes" id="UP000664904">
    <property type="component" value="Chromosome"/>
</dbReference>
<gene>
    <name evidence="3" type="ORF">J5O05_11240</name>
</gene>